<sequence>MGRFPLFAMPLPTTGSPLPLLFTASLLAWLCIAAIDVTRPKAEPRPSVPYELNEFKVTRHEHT</sequence>
<dbReference type="Proteomes" id="UP001327459">
    <property type="component" value="Chromosome"/>
</dbReference>
<evidence type="ECO:0000313" key="1">
    <source>
        <dbReference type="EMBL" id="WQH17298.1"/>
    </source>
</evidence>
<dbReference type="EMBL" id="CP140153">
    <property type="protein sequence ID" value="WQH17298.1"/>
    <property type="molecule type" value="Genomic_DNA"/>
</dbReference>
<protein>
    <submittedName>
        <fullName evidence="1">Uncharacterized protein</fullName>
    </submittedName>
</protein>
<keyword evidence="2" id="KW-1185">Reference proteome</keyword>
<evidence type="ECO:0000313" key="2">
    <source>
        <dbReference type="Proteomes" id="UP001327459"/>
    </source>
</evidence>
<proteinExistence type="predicted"/>
<reference evidence="1 2" key="1">
    <citation type="submission" date="2023-11" db="EMBL/GenBank/DDBJ databases">
        <title>MicrobeMod: A computational toolkit for identifying prokaryotic methylation and restriction-modification with nanopore sequencing.</title>
        <authorList>
            <person name="Crits-Christoph A."/>
            <person name="Kang S.C."/>
            <person name="Lee H."/>
            <person name="Ostrov N."/>
        </authorList>
    </citation>
    <scope>NUCLEOTIDE SEQUENCE [LARGE SCALE GENOMIC DNA]</scope>
    <source>
        <strain evidence="1 2">ATCC 49870</strain>
    </source>
</reference>
<name>A0ABZ0YZY9_9GAMM</name>
<accession>A0ABZ0YZY9</accession>
<dbReference type="RefSeq" id="WP_322522270.1">
    <property type="nucleotide sequence ID" value="NZ_CP140153.1"/>
</dbReference>
<gene>
    <name evidence="1" type="ORF">SR882_05175</name>
</gene>
<organism evidence="1 2">
    <name type="scientific">Guyparkeria halophila</name>
    <dbReference type="NCBI Taxonomy" id="47960"/>
    <lineage>
        <taxon>Bacteria</taxon>
        <taxon>Pseudomonadati</taxon>
        <taxon>Pseudomonadota</taxon>
        <taxon>Gammaproteobacteria</taxon>
        <taxon>Chromatiales</taxon>
        <taxon>Thioalkalibacteraceae</taxon>
        <taxon>Guyparkeria</taxon>
    </lineage>
</organism>